<dbReference type="PROSITE" id="PS52015">
    <property type="entry name" value="TONB_CTD"/>
    <property type="match status" value="1"/>
</dbReference>
<dbReference type="InterPro" id="IPR006260">
    <property type="entry name" value="TonB/TolA_C"/>
</dbReference>
<keyword evidence="8 11" id="KW-1133">Transmembrane helix</keyword>
<evidence type="ECO:0000256" key="11">
    <source>
        <dbReference type="SAM" id="Phobius"/>
    </source>
</evidence>
<feature type="domain" description="TonB C-terminal" evidence="12">
    <location>
        <begin position="234"/>
        <end position="324"/>
    </location>
</feature>
<evidence type="ECO:0000256" key="6">
    <source>
        <dbReference type="ARBA" id="ARBA00022692"/>
    </source>
</evidence>
<accession>Q11GL5</accession>
<keyword evidence="7" id="KW-0653">Protein transport</keyword>
<comment type="subcellular location">
    <subcellularLocation>
        <location evidence="1">Cell inner membrane</location>
        <topology evidence="1">Single-pass membrane protein</topology>
        <orientation evidence="1">Periplasmic side</orientation>
    </subcellularLocation>
</comment>
<reference evidence="13" key="1">
    <citation type="submission" date="2006-06" db="EMBL/GenBank/DDBJ databases">
        <title>Complete sequence of chromosome of Chelativorans sp. BNC1.</title>
        <authorList>
            <consortium name="US DOE Joint Genome Institute"/>
            <person name="Copeland A."/>
            <person name="Lucas S."/>
            <person name="Lapidus A."/>
            <person name="Barry K."/>
            <person name="Detter J.C."/>
            <person name="Glavina del Rio T."/>
            <person name="Hammon N."/>
            <person name="Israni S."/>
            <person name="Dalin E."/>
            <person name="Tice H."/>
            <person name="Pitluck S."/>
            <person name="Chertkov O."/>
            <person name="Brettin T."/>
            <person name="Bruce D."/>
            <person name="Han C."/>
            <person name="Tapia R."/>
            <person name="Gilna P."/>
            <person name="Schmutz J."/>
            <person name="Larimer F."/>
            <person name="Land M."/>
            <person name="Hauser L."/>
            <person name="Kyrpides N."/>
            <person name="Mikhailova N."/>
            <person name="Richardson P."/>
        </authorList>
    </citation>
    <scope>NUCLEOTIDE SEQUENCE</scope>
    <source>
        <strain evidence="13">BNC1</strain>
    </source>
</reference>
<dbReference type="KEGG" id="mes:Meso_2067"/>
<dbReference type="GO" id="GO:0031992">
    <property type="term" value="F:energy transducer activity"/>
    <property type="evidence" value="ECO:0007669"/>
    <property type="project" value="TreeGrafter"/>
</dbReference>
<dbReference type="InterPro" id="IPR037682">
    <property type="entry name" value="TonB_C"/>
</dbReference>
<dbReference type="STRING" id="266779.Meso_2067"/>
<gene>
    <name evidence="13" type="ordered locus">Meso_2067</name>
</gene>
<comment type="similarity">
    <text evidence="2">Belongs to the TonB family.</text>
</comment>
<feature type="region of interest" description="Disordered" evidence="10">
    <location>
        <begin position="64"/>
        <end position="229"/>
    </location>
</feature>
<evidence type="ECO:0000313" key="13">
    <source>
        <dbReference type="EMBL" id="ABG63460.1"/>
    </source>
</evidence>
<dbReference type="Pfam" id="PF03544">
    <property type="entry name" value="TonB_C"/>
    <property type="match status" value="1"/>
</dbReference>
<dbReference type="InterPro" id="IPR051045">
    <property type="entry name" value="TonB-dependent_transducer"/>
</dbReference>
<keyword evidence="3" id="KW-0813">Transport</keyword>
<dbReference type="GO" id="GO:0015031">
    <property type="term" value="P:protein transport"/>
    <property type="evidence" value="ECO:0007669"/>
    <property type="project" value="UniProtKB-KW"/>
</dbReference>
<dbReference type="GO" id="GO:0098797">
    <property type="term" value="C:plasma membrane protein complex"/>
    <property type="evidence" value="ECO:0007669"/>
    <property type="project" value="TreeGrafter"/>
</dbReference>
<sequence length="324" mass="34279" precursor="true">MSTLLEPAAPHRVRLYSAGLVLALCLSALIHTGVLAFLLEHLARPGAEAATDAISVEIVLEEPPSPTAGAEAANSQRQAASARQSEGTPDETPPLQEAQDAPSVPERSSPKETLEADAEPPPTTHEKPASPEREQSPQQSSPEEKRTLEPAAVASVVLPTENIPVPAPRPTQQKAKPAPPARAKTRDQQRPVATRKQTATAQEPATAARKPASRSSAGSDGGRSGGATAGELQAYTARLIRHIGRYKRYPQSAQRQGLSGRVGIAITLSPDGGFMGARISQSSGYSVFDQEALAATRRAIPYPRPPQGYKGGRLTVSLRFERGR</sequence>
<evidence type="ECO:0000256" key="9">
    <source>
        <dbReference type="ARBA" id="ARBA00023136"/>
    </source>
</evidence>
<organism evidence="13">
    <name type="scientific">Chelativorans sp. (strain BNC1)</name>
    <dbReference type="NCBI Taxonomy" id="266779"/>
    <lineage>
        <taxon>Bacteria</taxon>
        <taxon>Pseudomonadati</taxon>
        <taxon>Pseudomonadota</taxon>
        <taxon>Alphaproteobacteria</taxon>
        <taxon>Hyphomicrobiales</taxon>
        <taxon>Phyllobacteriaceae</taxon>
        <taxon>Chelativorans</taxon>
    </lineage>
</organism>
<feature type="compositionally biased region" description="Basic and acidic residues" evidence="10">
    <location>
        <begin position="124"/>
        <end position="135"/>
    </location>
</feature>
<dbReference type="AlphaFoldDB" id="Q11GL5"/>
<dbReference type="PANTHER" id="PTHR33446">
    <property type="entry name" value="PROTEIN TONB-RELATED"/>
    <property type="match status" value="1"/>
</dbReference>
<protein>
    <submittedName>
        <fullName evidence="13">Outer membrane transport energization protein TonB</fullName>
    </submittedName>
</protein>
<keyword evidence="4" id="KW-1003">Cell membrane</keyword>
<evidence type="ECO:0000256" key="3">
    <source>
        <dbReference type="ARBA" id="ARBA00022448"/>
    </source>
</evidence>
<keyword evidence="9 11" id="KW-0472">Membrane</keyword>
<keyword evidence="5" id="KW-0997">Cell inner membrane</keyword>
<evidence type="ECO:0000256" key="1">
    <source>
        <dbReference type="ARBA" id="ARBA00004383"/>
    </source>
</evidence>
<dbReference type="HOGENOM" id="CLU_857106_0_0_5"/>
<dbReference type="Gene3D" id="3.30.1150.10">
    <property type="match status" value="1"/>
</dbReference>
<keyword evidence="6 11" id="KW-0812">Transmembrane</keyword>
<feature type="compositionally biased region" description="Low complexity" evidence="10">
    <location>
        <begin position="68"/>
        <end position="87"/>
    </location>
</feature>
<evidence type="ECO:0000256" key="2">
    <source>
        <dbReference type="ARBA" id="ARBA00006555"/>
    </source>
</evidence>
<feature type="compositionally biased region" description="Low complexity" evidence="10">
    <location>
        <begin position="197"/>
        <end position="218"/>
    </location>
</feature>
<dbReference type="EMBL" id="CP000390">
    <property type="protein sequence ID" value="ABG63460.1"/>
    <property type="molecule type" value="Genomic_DNA"/>
</dbReference>
<evidence type="ECO:0000259" key="12">
    <source>
        <dbReference type="PROSITE" id="PS52015"/>
    </source>
</evidence>
<name>Q11GL5_CHESB</name>
<dbReference type="GO" id="GO:0055085">
    <property type="term" value="P:transmembrane transport"/>
    <property type="evidence" value="ECO:0007669"/>
    <property type="project" value="InterPro"/>
</dbReference>
<dbReference type="NCBIfam" id="TIGR01352">
    <property type="entry name" value="tonB_Cterm"/>
    <property type="match status" value="1"/>
</dbReference>
<evidence type="ECO:0000256" key="10">
    <source>
        <dbReference type="SAM" id="MobiDB-lite"/>
    </source>
</evidence>
<dbReference type="SUPFAM" id="SSF74653">
    <property type="entry name" value="TolA/TonB C-terminal domain"/>
    <property type="match status" value="1"/>
</dbReference>
<feature type="compositionally biased region" description="Gly residues" evidence="10">
    <location>
        <begin position="219"/>
        <end position="228"/>
    </location>
</feature>
<feature type="transmembrane region" description="Helical" evidence="11">
    <location>
        <begin position="15"/>
        <end position="39"/>
    </location>
</feature>
<dbReference type="PANTHER" id="PTHR33446:SF2">
    <property type="entry name" value="PROTEIN TONB"/>
    <property type="match status" value="1"/>
</dbReference>
<dbReference type="eggNOG" id="COG0810">
    <property type="taxonomic scope" value="Bacteria"/>
</dbReference>
<evidence type="ECO:0000256" key="5">
    <source>
        <dbReference type="ARBA" id="ARBA00022519"/>
    </source>
</evidence>
<evidence type="ECO:0000256" key="4">
    <source>
        <dbReference type="ARBA" id="ARBA00022475"/>
    </source>
</evidence>
<proteinExistence type="inferred from homology"/>
<evidence type="ECO:0000256" key="8">
    <source>
        <dbReference type="ARBA" id="ARBA00022989"/>
    </source>
</evidence>
<evidence type="ECO:0000256" key="7">
    <source>
        <dbReference type="ARBA" id="ARBA00022927"/>
    </source>
</evidence>